<protein>
    <submittedName>
        <fullName evidence="2">FeS cluster assembly protein sufD</fullName>
    </submittedName>
</protein>
<evidence type="ECO:0000313" key="2">
    <source>
        <dbReference type="EMBL" id="SNV34157.1"/>
    </source>
</evidence>
<accession>A0A239WI57</accession>
<dbReference type="InterPro" id="IPR037284">
    <property type="entry name" value="SUF_FeS_clus_asmbl_SufBD_sf"/>
</dbReference>
<dbReference type="AlphaFoldDB" id="A0A239WI57"/>
<organism evidence="2 3">
    <name type="scientific">Cutibacterium granulosum</name>
    <dbReference type="NCBI Taxonomy" id="33011"/>
    <lineage>
        <taxon>Bacteria</taxon>
        <taxon>Bacillati</taxon>
        <taxon>Actinomycetota</taxon>
        <taxon>Actinomycetes</taxon>
        <taxon>Propionibacteriales</taxon>
        <taxon>Propionibacteriaceae</taxon>
        <taxon>Cutibacterium</taxon>
    </lineage>
</organism>
<dbReference type="Pfam" id="PF01458">
    <property type="entry name" value="SUFBD_core"/>
    <property type="match status" value="1"/>
</dbReference>
<dbReference type="RefSeq" id="WP_411791887.1">
    <property type="nucleotide sequence ID" value="NZ_LT906441.1"/>
</dbReference>
<dbReference type="InterPro" id="IPR000825">
    <property type="entry name" value="SUF_FeS_clus_asmbl_SufBD_core"/>
</dbReference>
<dbReference type="eggNOG" id="COG0719">
    <property type="taxonomic scope" value="Bacteria"/>
</dbReference>
<proteinExistence type="predicted"/>
<name>A0A239WI57_9ACTN</name>
<dbReference type="SUPFAM" id="SSF101960">
    <property type="entry name" value="Stabilizer of iron transporter SufD"/>
    <property type="match status" value="1"/>
</dbReference>
<dbReference type="PANTHER" id="PTHR43575:SF1">
    <property type="entry name" value="PROTEIN ABCI7, CHLOROPLASTIC"/>
    <property type="match status" value="1"/>
</dbReference>
<dbReference type="GO" id="GO:0016226">
    <property type="term" value="P:iron-sulfur cluster assembly"/>
    <property type="evidence" value="ECO:0007669"/>
    <property type="project" value="InterPro"/>
</dbReference>
<gene>
    <name evidence="2" type="primary">sufD</name>
    <name evidence="2" type="ORF">SAMEA4412665_01072</name>
</gene>
<dbReference type="EMBL" id="LT906441">
    <property type="protein sequence ID" value="SNV34157.1"/>
    <property type="molecule type" value="Genomic_DNA"/>
</dbReference>
<dbReference type="PANTHER" id="PTHR43575">
    <property type="entry name" value="PROTEIN ABCI7, CHLOROPLASTIC"/>
    <property type="match status" value="1"/>
</dbReference>
<sequence>MSAPQSSSAPTDKEHNVTVEGDVESHLHPTPSWQVADHPMPTGHEEIWRFTPISEFAAVLAEQTTTVRLDWTIDAPESVQVDELDPARLHDLAETPQDRISMMAAANSTHAPRHIVVPAEAELDSPVEITLTGTGVDEAAFQNVVVEIGHNARATVIVRYRGSAQLGENWTFRVADGAHVVVLFIQEWEADAVHGAQIAFEIGRDAVVRTAQASFGGKAVRVSQTARYTAPGGDLTDLGAYFVDADQHVEHRLFVDHNEPRSVSHVDYRGCLQGQDAHSVWIGDVLIRPTAEDIETFESNKNLVLTEGCRADAVPNLEIQTGRIRGAGHSASTGRFDADQLFYLQARGIDEIEARRLVVHGFFTDIVRRIGVESVSDELIERIESELVDALGTSESDSPALEGAGQ</sequence>
<dbReference type="KEGG" id="cgrn:4412665_01072"/>
<evidence type="ECO:0000313" key="3">
    <source>
        <dbReference type="Proteomes" id="UP000215332"/>
    </source>
</evidence>
<dbReference type="InterPro" id="IPR055346">
    <property type="entry name" value="Fe-S_cluster_assembly_SufBD"/>
</dbReference>
<feature type="domain" description="SUF system FeS cluster assembly SufBD core" evidence="1">
    <location>
        <begin position="136"/>
        <end position="362"/>
    </location>
</feature>
<dbReference type="Proteomes" id="UP000215332">
    <property type="component" value="Chromosome 1"/>
</dbReference>
<evidence type="ECO:0000259" key="1">
    <source>
        <dbReference type="Pfam" id="PF01458"/>
    </source>
</evidence>
<reference evidence="2 3" key="1">
    <citation type="submission" date="2017-06" db="EMBL/GenBank/DDBJ databases">
        <authorList>
            <consortium name="Pathogen Informatics"/>
        </authorList>
    </citation>
    <scope>NUCLEOTIDE SEQUENCE [LARGE SCALE GENOMIC DNA]</scope>
    <source>
        <strain evidence="2 3">NCTC11865</strain>
    </source>
</reference>